<keyword evidence="2" id="KW-1185">Reference proteome</keyword>
<dbReference type="AlphaFoldDB" id="A0A1V6S2V1"/>
<sequence>MSYLQAPPTYEESTQNAMKRFTNEVLNVKVPAELLEPLLSDKLSIDEKQKLIEQAPDIVFTGDGGIGITTPDLEDRLENANYDELAQMVAYRYHLLTAASNRDWCKELIELDITLRWILQRRIWFEQKKNHIPPSDLHQLEANEKQIKSLNSRYWDTHREQWIKSDNICSKTARRAIRRQKKHADWYLSAVLREDCAKRGGCCGRKCGCRERSRITGGNIDGVRDQDHCTTACGCCLEVHGIDGEDLEMKDVDEIHFTTTDDHHTLRLLKGYIFYLNGMECKSTQTRSFAYTEHIARSS</sequence>
<dbReference type="STRING" id="29845.A0A1V6S2V1"/>
<dbReference type="EMBL" id="MDYP01000010">
    <property type="protein sequence ID" value="OQE08367.1"/>
    <property type="molecule type" value="Genomic_DNA"/>
</dbReference>
<protein>
    <submittedName>
        <fullName evidence="1">Uncharacterized protein</fullName>
    </submittedName>
</protein>
<proteinExistence type="predicted"/>
<dbReference type="Proteomes" id="UP000191518">
    <property type="component" value="Unassembled WGS sequence"/>
</dbReference>
<evidence type="ECO:0000313" key="1">
    <source>
        <dbReference type="EMBL" id="OQE08367.1"/>
    </source>
</evidence>
<comment type="caution">
    <text evidence="1">The sequence shown here is derived from an EMBL/GenBank/DDBJ whole genome shotgun (WGS) entry which is preliminary data.</text>
</comment>
<accession>A0A1V6S2V1</accession>
<evidence type="ECO:0000313" key="2">
    <source>
        <dbReference type="Proteomes" id="UP000191518"/>
    </source>
</evidence>
<organism evidence="1 2">
    <name type="scientific">Penicillium vulpinum</name>
    <dbReference type="NCBI Taxonomy" id="29845"/>
    <lineage>
        <taxon>Eukaryota</taxon>
        <taxon>Fungi</taxon>
        <taxon>Dikarya</taxon>
        <taxon>Ascomycota</taxon>
        <taxon>Pezizomycotina</taxon>
        <taxon>Eurotiomycetes</taxon>
        <taxon>Eurotiomycetidae</taxon>
        <taxon>Eurotiales</taxon>
        <taxon>Aspergillaceae</taxon>
        <taxon>Penicillium</taxon>
    </lineage>
</organism>
<gene>
    <name evidence="1" type="ORF">PENVUL_c010G04165</name>
</gene>
<reference evidence="2" key="1">
    <citation type="journal article" date="2017" name="Nat. Microbiol.">
        <title>Global analysis of biosynthetic gene clusters reveals vast potential of secondary metabolite production in Penicillium species.</title>
        <authorList>
            <person name="Nielsen J.C."/>
            <person name="Grijseels S."/>
            <person name="Prigent S."/>
            <person name="Ji B."/>
            <person name="Dainat J."/>
            <person name="Nielsen K.F."/>
            <person name="Frisvad J.C."/>
            <person name="Workman M."/>
            <person name="Nielsen J."/>
        </authorList>
    </citation>
    <scope>NUCLEOTIDE SEQUENCE [LARGE SCALE GENOMIC DNA]</scope>
    <source>
        <strain evidence="2">IBT 29486</strain>
    </source>
</reference>
<name>A0A1V6S2V1_9EURO</name>